<dbReference type="CDD" id="cd06558">
    <property type="entry name" value="crotonase-like"/>
    <property type="match status" value="1"/>
</dbReference>
<dbReference type="GO" id="GO:0006635">
    <property type="term" value="P:fatty acid beta-oxidation"/>
    <property type="evidence" value="ECO:0007669"/>
    <property type="project" value="TreeGrafter"/>
</dbReference>
<dbReference type="Proteomes" id="UP000288859">
    <property type="component" value="Unassembled WGS sequence"/>
</dbReference>
<dbReference type="GO" id="GO:0005739">
    <property type="term" value="C:mitochondrion"/>
    <property type="evidence" value="ECO:0007669"/>
    <property type="project" value="TreeGrafter"/>
</dbReference>
<dbReference type="EMBL" id="NAJM01000049">
    <property type="protein sequence ID" value="RVX67368.1"/>
    <property type="molecule type" value="Genomic_DNA"/>
</dbReference>
<evidence type="ECO:0000313" key="1">
    <source>
        <dbReference type="EMBL" id="RVX67368.1"/>
    </source>
</evidence>
<accession>A0A438MWQ4</accession>
<protein>
    <recommendedName>
        <fullName evidence="3">Enoyl-CoA hydratase</fullName>
    </recommendedName>
</protein>
<proteinExistence type="predicted"/>
<dbReference type="Gene3D" id="3.90.226.10">
    <property type="entry name" value="2-enoyl-CoA Hydratase, Chain A, domain 1"/>
    <property type="match status" value="1"/>
</dbReference>
<dbReference type="SUPFAM" id="SSF52096">
    <property type="entry name" value="ClpP/crotonase"/>
    <property type="match status" value="1"/>
</dbReference>
<evidence type="ECO:0000313" key="2">
    <source>
        <dbReference type="Proteomes" id="UP000288859"/>
    </source>
</evidence>
<dbReference type="InterPro" id="IPR001753">
    <property type="entry name" value="Enoyl-CoA_hydra/iso"/>
</dbReference>
<evidence type="ECO:0008006" key="3">
    <source>
        <dbReference type="Google" id="ProtNLM"/>
    </source>
</evidence>
<reference evidence="1 2" key="1">
    <citation type="submission" date="2017-03" db="EMBL/GenBank/DDBJ databases">
        <title>Genomes of endolithic fungi from Antarctica.</title>
        <authorList>
            <person name="Coleine C."/>
            <person name="Masonjones S."/>
            <person name="Stajich J.E."/>
        </authorList>
    </citation>
    <scope>NUCLEOTIDE SEQUENCE [LARGE SCALE GENOMIC DNA]</scope>
    <source>
        <strain evidence="1 2">CCFEE 6314</strain>
    </source>
</reference>
<dbReference type="Pfam" id="PF00378">
    <property type="entry name" value="ECH_1"/>
    <property type="match status" value="1"/>
</dbReference>
<name>A0A438MWQ4_EXOME</name>
<organism evidence="1 2">
    <name type="scientific">Exophiala mesophila</name>
    <name type="common">Black yeast-like fungus</name>
    <dbReference type="NCBI Taxonomy" id="212818"/>
    <lineage>
        <taxon>Eukaryota</taxon>
        <taxon>Fungi</taxon>
        <taxon>Dikarya</taxon>
        <taxon>Ascomycota</taxon>
        <taxon>Pezizomycotina</taxon>
        <taxon>Eurotiomycetes</taxon>
        <taxon>Chaetothyriomycetidae</taxon>
        <taxon>Chaetothyriales</taxon>
        <taxon>Herpotrichiellaceae</taxon>
        <taxon>Exophiala</taxon>
    </lineage>
</organism>
<dbReference type="PANTHER" id="PTHR11941">
    <property type="entry name" value="ENOYL-COA HYDRATASE-RELATED"/>
    <property type="match status" value="1"/>
</dbReference>
<sequence>MENSNELALLWRWYDNEPNLRCAVFTGVDDSAFGPGETYGTSVGQVVHVESIVKGGLPAGSRFGLLNRDGKKPIVVACDGQVHGAGMEAVLNGDIVFAAPNTTFQLPDPRKGSAAISGLLLPRAFSLLGSHRALDLMLSGRMLTAEDAVSWGLVKEVVRGDGLLERAVAEAESIASMNPDRVVIARKQGRAVRLVALL</sequence>
<dbReference type="PANTHER" id="PTHR11941:SF158">
    <property type="entry name" value="ENOYL-COA HYDRATASE (AFU_ORTHOLOGUE AFUA_2G10650)"/>
    <property type="match status" value="1"/>
</dbReference>
<dbReference type="AlphaFoldDB" id="A0A438MWQ4"/>
<gene>
    <name evidence="1" type="ORF">B0A52_09149</name>
</gene>
<dbReference type="InterPro" id="IPR029045">
    <property type="entry name" value="ClpP/crotonase-like_dom_sf"/>
</dbReference>
<dbReference type="VEuPathDB" id="FungiDB:PV10_04428"/>
<dbReference type="OrthoDB" id="2139957at2759"/>
<comment type="caution">
    <text evidence="1">The sequence shown here is derived from an EMBL/GenBank/DDBJ whole genome shotgun (WGS) entry which is preliminary data.</text>
</comment>